<dbReference type="InterPro" id="IPR017871">
    <property type="entry name" value="ABC_transporter-like_CS"/>
</dbReference>
<dbReference type="GO" id="GO:0005524">
    <property type="term" value="F:ATP binding"/>
    <property type="evidence" value="ECO:0007669"/>
    <property type="project" value="UniProtKB-KW"/>
</dbReference>
<dbReference type="SMART" id="SM00382">
    <property type="entry name" value="AAA"/>
    <property type="match status" value="1"/>
</dbReference>
<evidence type="ECO:0000256" key="1">
    <source>
        <dbReference type="ARBA" id="ARBA00022741"/>
    </source>
</evidence>
<dbReference type="Pfam" id="PF00005">
    <property type="entry name" value="ABC_tran"/>
    <property type="match status" value="1"/>
</dbReference>
<dbReference type="GO" id="GO:0016887">
    <property type="term" value="F:ATP hydrolysis activity"/>
    <property type="evidence" value="ECO:0007669"/>
    <property type="project" value="InterPro"/>
</dbReference>
<evidence type="ECO:0000313" key="4">
    <source>
        <dbReference type="EMBL" id="OJG35093.1"/>
    </source>
</evidence>
<dbReference type="PANTHER" id="PTHR43038">
    <property type="entry name" value="ATP-BINDING CASSETTE, SUB-FAMILY H, MEMBER 1"/>
    <property type="match status" value="1"/>
</dbReference>
<accession>A0A1L8ST42</accession>
<dbReference type="PROSITE" id="PS50893">
    <property type="entry name" value="ABC_TRANSPORTER_2"/>
    <property type="match status" value="1"/>
</dbReference>
<feature type="domain" description="ABC transporter" evidence="3">
    <location>
        <begin position="9"/>
        <end position="236"/>
    </location>
</feature>
<dbReference type="InterPro" id="IPR027417">
    <property type="entry name" value="P-loop_NTPase"/>
</dbReference>
<comment type="caution">
    <text evidence="4">The sequence shown here is derived from an EMBL/GenBank/DDBJ whole genome shotgun (WGS) entry which is preliminary data.</text>
</comment>
<gene>
    <name evidence="4" type="ORF">RV00_GL003112</name>
</gene>
<evidence type="ECO:0000259" key="3">
    <source>
        <dbReference type="PROSITE" id="PS50893"/>
    </source>
</evidence>
<dbReference type="InterPro" id="IPR003439">
    <property type="entry name" value="ABC_transporter-like_ATP-bd"/>
</dbReference>
<protein>
    <recommendedName>
        <fullName evidence="3">ABC transporter domain-containing protein</fullName>
    </recommendedName>
</protein>
<reference evidence="4 5" key="1">
    <citation type="submission" date="2014-12" db="EMBL/GenBank/DDBJ databases">
        <title>Draft genome sequences of 29 type strains of Enterococci.</title>
        <authorList>
            <person name="Zhong Z."/>
            <person name="Sun Z."/>
            <person name="Liu W."/>
            <person name="Zhang W."/>
            <person name="Zhang H."/>
        </authorList>
    </citation>
    <scope>NUCLEOTIDE SEQUENCE [LARGE SCALE GENOMIC DNA]</scope>
    <source>
        <strain evidence="4 5">DSM 22802</strain>
    </source>
</reference>
<dbReference type="PANTHER" id="PTHR43038:SF3">
    <property type="entry name" value="ABC TRANSPORTER G FAMILY MEMBER 20 ISOFORM X1"/>
    <property type="match status" value="1"/>
</dbReference>
<dbReference type="PROSITE" id="PS00211">
    <property type="entry name" value="ABC_TRANSPORTER_1"/>
    <property type="match status" value="1"/>
</dbReference>
<keyword evidence="5" id="KW-1185">Reference proteome</keyword>
<proteinExistence type="predicted"/>
<dbReference type="AlphaFoldDB" id="A0A1L8ST42"/>
<keyword evidence="1" id="KW-0547">Nucleotide-binding</keyword>
<dbReference type="Proteomes" id="UP000183700">
    <property type="component" value="Unassembled WGS sequence"/>
</dbReference>
<sequence>MMDANNIVAQISQAYKSFDKREVLKDVNLQIEAGKILGLIGPSGAGKSTTIKCLLGMEKLDKGQTTVFQTKMPNRKVLARVGYMGQSDALYSDLTAKENLIFFGKLMGLNGDTLEQAIQENMALVNLTGALDQIVSTYSGGMKRRLSLATTLLSNPDLLVLDEPTVGIDPTLRVAVWKQLQHLAAKNKAIVVTTHAMDEAEKCDSVGLIIEGKLFAFGTPAELKQKFRAVSIEEVFLKSEVDSNDAF</sequence>
<dbReference type="SUPFAM" id="SSF52540">
    <property type="entry name" value="P-loop containing nucleoside triphosphate hydrolases"/>
    <property type="match status" value="1"/>
</dbReference>
<dbReference type="RefSeq" id="WP_071862872.1">
    <property type="nucleotide sequence ID" value="NZ_JBHLVS010000019.1"/>
</dbReference>
<name>A0A1L8ST42_9ENTE</name>
<evidence type="ECO:0000313" key="5">
    <source>
        <dbReference type="Proteomes" id="UP000183700"/>
    </source>
</evidence>
<dbReference type="EMBL" id="JXKM01000009">
    <property type="protein sequence ID" value="OJG35093.1"/>
    <property type="molecule type" value="Genomic_DNA"/>
</dbReference>
<evidence type="ECO:0000256" key="2">
    <source>
        <dbReference type="ARBA" id="ARBA00022840"/>
    </source>
</evidence>
<organism evidence="4 5">
    <name type="scientific">Enterococcus devriesei</name>
    <dbReference type="NCBI Taxonomy" id="319970"/>
    <lineage>
        <taxon>Bacteria</taxon>
        <taxon>Bacillati</taxon>
        <taxon>Bacillota</taxon>
        <taxon>Bacilli</taxon>
        <taxon>Lactobacillales</taxon>
        <taxon>Enterococcaceae</taxon>
        <taxon>Enterococcus</taxon>
    </lineage>
</organism>
<dbReference type="InterPro" id="IPR003593">
    <property type="entry name" value="AAA+_ATPase"/>
</dbReference>
<keyword evidence="2" id="KW-0067">ATP-binding</keyword>
<dbReference type="OrthoDB" id="9804819at2"/>
<dbReference type="STRING" id="319970.RV00_GL003112"/>
<dbReference type="Gene3D" id="3.40.50.300">
    <property type="entry name" value="P-loop containing nucleotide triphosphate hydrolases"/>
    <property type="match status" value="1"/>
</dbReference>